<dbReference type="Gene3D" id="3.30.40.10">
    <property type="entry name" value="Zinc/RING finger domain, C3HC4 (zinc finger)"/>
    <property type="match status" value="2"/>
</dbReference>
<feature type="region of interest" description="Disordered" evidence="4">
    <location>
        <begin position="1"/>
        <end position="28"/>
    </location>
</feature>
<dbReference type="Pfam" id="PF13445">
    <property type="entry name" value="zf-RING_UBOX"/>
    <property type="match status" value="1"/>
</dbReference>
<accession>A0A0C3ETS7</accession>
<evidence type="ECO:0000256" key="1">
    <source>
        <dbReference type="ARBA" id="ARBA00022723"/>
    </source>
</evidence>
<dbReference type="OrthoDB" id="264917at2759"/>
<evidence type="ECO:0000256" key="2">
    <source>
        <dbReference type="ARBA" id="ARBA00022771"/>
    </source>
</evidence>
<feature type="compositionally biased region" description="Pro residues" evidence="4">
    <location>
        <begin position="232"/>
        <end position="241"/>
    </location>
</feature>
<gene>
    <name evidence="6" type="ORF">PILCRDRAFT_17280</name>
</gene>
<evidence type="ECO:0000256" key="3">
    <source>
        <dbReference type="ARBA" id="ARBA00022833"/>
    </source>
</evidence>
<evidence type="ECO:0000313" key="7">
    <source>
        <dbReference type="Proteomes" id="UP000054166"/>
    </source>
</evidence>
<sequence length="422" mass="46427">MARHLATRPATPDRPDAGPPSRSSMSTTDAISISSTIYSLSHTSLSTRPTSLADTDHPDDHSDDEIMLHPAWPEYLALLVCPVCEAVFDAPTTLRCGHTVCTSHVVLYEPAPPPPAPSPTPGPSILPSRLRRRQRTPTPPHTPLLQLPPTCPLPTCPSNPVHSPTQITIPSTSRVAYFPAPSLPVQNRVRAEPRVDVTVSKIISLVRRAQREEQVSDDDDDDSETEDEYDTPPIPSPPPPTSSSSSPNLLHRPERPTLTPLHFASGSRPRPPSTSPTSTLRPRKRRKRTGWRRSGGGGYDACAEATDDVGRMSVQARFEKDLLAEVTCEICFMLLYQPVTTPCQHLLLSFMSHRPPHLRILPKPPIQPLPPLPNPQSLSLNLRIPPKLPYPPYIIPPRHPNLHLPTLLPRHADPPPLLRAAL</sequence>
<feature type="region of interest" description="Disordered" evidence="4">
    <location>
        <begin position="209"/>
        <end position="300"/>
    </location>
</feature>
<organism evidence="6 7">
    <name type="scientific">Piloderma croceum (strain F 1598)</name>
    <dbReference type="NCBI Taxonomy" id="765440"/>
    <lineage>
        <taxon>Eukaryota</taxon>
        <taxon>Fungi</taxon>
        <taxon>Dikarya</taxon>
        <taxon>Basidiomycota</taxon>
        <taxon>Agaricomycotina</taxon>
        <taxon>Agaricomycetes</taxon>
        <taxon>Agaricomycetidae</taxon>
        <taxon>Atheliales</taxon>
        <taxon>Atheliaceae</taxon>
        <taxon>Piloderma</taxon>
    </lineage>
</organism>
<name>A0A0C3ETS7_PILCF</name>
<keyword evidence="7" id="KW-1185">Reference proteome</keyword>
<keyword evidence="2" id="KW-0863">Zinc-finger</keyword>
<dbReference type="PANTHER" id="PTHR45691">
    <property type="entry name" value="PROTEIN DIAPHANOUS"/>
    <property type="match status" value="1"/>
</dbReference>
<dbReference type="STRING" id="765440.A0A0C3ETS7"/>
<dbReference type="GO" id="GO:0008270">
    <property type="term" value="F:zinc ion binding"/>
    <property type="evidence" value="ECO:0007669"/>
    <property type="project" value="UniProtKB-KW"/>
</dbReference>
<dbReference type="SUPFAM" id="SSF57850">
    <property type="entry name" value="RING/U-box"/>
    <property type="match status" value="2"/>
</dbReference>
<feature type="domain" description="Zinc finger RING-type eukaryotic" evidence="5">
    <location>
        <begin position="81"/>
        <end position="103"/>
    </location>
</feature>
<dbReference type="HOGENOM" id="CLU_650714_0_0_1"/>
<dbReference type="AlphaFoldDB" id="A0A0C3ETS7"/>
<evidence type="ECO:0000259" key="5">
    <source>
        <dbReference type="Pfam" id="PF13445"/>
    </source>
</evidence>
<dbReference type="InParanoid" id="A0A0C3ETS7"/>
<feature type="region of interest" description="Disordered" evidence="4">
    <location>
        <begin position="45"/>
        <end position="65"/>
    </location>
</feature>
<evidence type="ECO:0000256" key="4">
    <source>
        <dbReference type="SAM" id="MobiDB-lite"/>
    </source>
</evidence>
<protein>
    <recommendedName>
        <fullName evidence="5">Zinc finger RING-type eukaryotic domain-containing protein</fullName>
    </recommendedName>
</protein>
<feature type="region of interest" description="Disordered" evidence="4">
    <location>
        <begin position="111"/>
        <end position="151"/>
    </location>
</feature>
<reference evidence="6 7" key="1">
    <citation type="submission" date="2014-04" db="EMBL/GenBank/DDBJ databases">
        <authorList>
            <consortium name="DOE Joint Genome Institute"/>
            <person name="Kuo A."/>
            <person name="Tarkka M."/>
            <person name="Buscot F."/>
            <person name="Kohler A."/>
            <person name="Nagy L.G."/>
            <person name="Floudas D."/>
            <person name="Copeland A."/>
            <person name="Barry K.W."/>
            <person name="Cichocki N."/>
            <person name="Veneault-Fourrey C."/>
            <person name="LaButti K."/>
            <person name="Lindquist E.A."/>
            <person name="Lipzen A."/>
            <person name="Lundell T."/>
            <person name="Morin E."/>
            <person name="Murat C."/>
            <person name="Sun H."/>
            <person name="Tunlid A."/>
            <person name="Henrissat B."/>
            <person name="Grigoriev I.V."/>
            <person name="Hibbett D.S."/>
            <person name="Martin F."/>
            <person name="Nordberg H.P."/>
            <person name="Cantor M.N."/>
            <person name="Hua S.X."/>
        </authorList>
    </citation>
    <scope>NUCLEOTIDE SEQUENCE [LARGE SCALE GENOMIC DNA]</scope>
    <source>
        <strain evidence="6 7">F 1598</strain>
    </source>
</reference>
<feature type="compositionally biased region" description="Acidic residues" evidence="4">
    <location>
        <begin position="215"/>
        <end position="230"/>
    </location>
</feature>
<keyword evidence="3" id="KW-0862">Zinc</keyword>
<dbReference type="EMBL" id="KN833412">
    <property type="protein sequence ID" value="KIM71201.1"/>
    <property type="molecule type" value="Genomic_DNA"/>
</dbReference>
<feature type="compositionally biased region" description="Basic and acidic residues" evidence="4">
    <location>
        <begin position="54"/>
        <end position="65"/>
    </location>
</feature>
<dbReference type="GO" id="GO:0005884">
    <property type="term" value="C:actin filament"/>
    <property type="evidence" value="ECO:0007669"/>
    <property type="project" value="TreeGrafter"/>
</dbReference>
<dbReference type="InterPro" id="IPR027370">
    <property type="entry name" value="Znf-RING_euk"/>
</dbReference>
<dbReference type="InterPro" id="IPR013083">
    <property type="entry name" value="Znf_RING/FYVE/PHD"/>
</dbReference>
<dbReference type="PANTHER" id="PTHR45691:SF6">
    <property type="entry name" value="PROTEIN DIAPHANOUS"/>
    <property type="match status" value="1"/>
</dbReference>
<feature type="compositionally biased region" description="Pro residues" evidence="4">
    <location>
        <begin position="111"/>
        <end position="124"/>
    </location>
</feature>
<dbReference type="GO" id="GO:0030041">
    <property type="term" value="P:actin filament polymerization"/>
    <property type="evidence" value="ECO:0007669"/>
    <property type="project" value="TreeGrafter"/>
</dbReference>
<evidence type="ECO:0000313" key="6">
    <source>
        <dbReference type="EMBL" id="KIM71201.1"/>
    </source>
</evidence>
<keyword evidence="1" id="KW-0479">Metal-binding</keyword>
<dbReference type="Proteomes" id="UP000054166">
    <property type="component" value="Unassembled WGS sequence"/>
</dbReference>
<dbReference type="InterPro" id="IPR051412">
    <property type="entry name" value="Formin_Homology_Diaphanous_sf"/>
</dbReference>
<reference evidence="7" key="2">
    <citation type="submission" date="2015-01" db="EMBL/GenBank/DDBJ databases">
        <title>Evolutionary Origins and Diversification of the Mycorrhizal Mutualists.</title>
        <authorList>
            <consortium name="DOE Joint Genome Institute"/>
            <consortium name="Mycorrhizal Genomics Consortium"/>
            <person name="Kohler A."/>
            <person name="Kuo A."/>
            <person name="Nagy L.G."/>
            <person name="Floudas D."/>
            <person name="Copeland A."/>
            <person name="Barry K.W."/>
            <person name="Cichocki N."/>
            <person name="Veneault-Fourrey C."/>
            <person name="LaButti K."/>
            <person name="Lindquist E.A."/>
            <person name="Lipzen A."/>
            <person name="Lundell T."/>
            <person name="Morin E."/>
            <person name="Murat C."/>
            <person name="Riley R."/>
            <person name="Ohm R."/>
            <person name="Sun H."/>
            <person name="Tunlid A."/>
            <person name="Henrissat B."/>
            <person name="Grigoriev I.V."/>
            <person name="Hibbett D.S."/>
            <person name="Martin F."/>
        </authorList>
    </citation>
    <scope>NUCLEOTIDE SEQUENCE [LARGE SCALE GENOMIC DNA]</scope>
    <source>
        <strain evidence="7">F 1598</strain>
    </source>
</reference>
<proteinExistence type="predicted"/>
<feature type="compositionally biased region" description="Basic residues" evidence="4">
    <location>
        <begin position="281"/>
        <end position="291"/>
    </location>
</feature>